<dbReference type="OrthoDB" id="73724at2"/>
<reference evidence="2 5" key="2">
    <citation type="submission" date="2020-08" db="EMBL/GenBank/DDBJ databases">
        <title>Genomic Encyclopedia of Type Strains, Phase IV (KMG-IV): sequencing the most valuable type-strain genomes for metagenomic binning, comparative biology and taxonomic classification.</title>
        <authorList>
            <person name="Goeker M."/>
        </authorList>
    </citation>
    <scope>NUCLEOTIDE SEQUENCE [LARGE SCALE GENOMIC DNA]</scope>
    <source>
        <strain evidence="2 5">DSM 12027</strain>
    </source>
</reference>
<comment type="caution">
    <text evidence="3">The sequence shown here is derived from an EMBL/GenBank/DDBJ whole genome shotgun (WGS) entry which is preliminary data.</text>
</comment>
<organism evidence="3 4">
    <name type="scientific">Deinococcus radiopugnans ATCC 19172</name>
    <dbReference type="NCBI Taxonomy" id="585398"/>
    <lineage>
        <taxon>Bacteria</taxon>
        <taxon>Thermotogati</taxon>
        <taxon>Deinococcota</taxon>
        <taxon>Deinococci</taxon>
        <taxon>Deinococcales</taxon>
        <taxon>Deinococcaceae</taxon>
        <taxon>Deinococcus</taxon>
    </lineage>
</organism>
<keyword evidence="5" id="KW-1185">Reference proteome</keyword>
<evidence type="ECO:0000256" key="1">
    <source>
        <dbReference type="SAM" id="MobiDB-lite"/>
    </source>
</evidence>
<dbReference type="RefSeq" id="WP_139404675.1">
    <property type="nucleotide sequence ID" value="NZ_JACHEW010000032.1"/>
</dbReference>
<evidence type="ECO:0000313" key="3">
    <source>
        <dbReference type="EMBL" id="TNM67404.1"/>
    </source>
</evidence>
<evidence type="ECO:0000313" key="4">
    <source>
        <dbReference type="Proteomes" id="UP000313988"/>
    </source>
</evidence>
<evidence type="ECO:0000313" key="5">
    <source>
        <dbReference type="Proteomes" id="UP000629870"/>
    </source>
</evidence>
<gene>
    <name evidence="3" type="ORF">FHR04_18430</name>
    <name evidence="2" type="ORF">HNQ04_003788</name>
</gene>
<sequence>MTRQTRERAPVVTLTVGPGENGPTLSLRLDEKRGRGSMAHVHVERQGSKQQAIDLLVERARGWNDQDRRVIRGKAHKLLWSADWLAV</sequence>
<feature type="region of interest" description="Disordered" evidence="1">
    <location>
        <begin position="1"/>
        <end position="26"/>
    </location>
</feature>
<dbReference type="EMBL" id="JACHEW010000032">
    <property type="protein sequence ID" value="MBB6018507.1"/>
    <property type="molecule type" value="Genomic_DNA"/>
</dbReference>
<accession>A0A5C4XWA3</accession>
<protein>
    <submittedName>
        <fullName evidence="3">Uncharacterized protein</fullName>
    </submittedName>
</protein>
<reference evidence="3 4" key="1">
    <citation type="submission" date="2019-06" db="EMBL/GenBank/DDBJ databases">
        <title>Genome sequence of Deinococcus radiopugnans ATCC 19172.</title>
        <authorList>
            <person name="Maclea K.S."/>
            <person name="Maynard C.R."/>
        </authorList>
    </citation>
    <scope>NUCLEOTIDE SEQUENCE [LARGE SCALE GENOMIC DNA]</scope>
    <source>
        <strain evidence="3 4">ATCC 19172</strain>
    </source>
</reference>
<dbReference type="Proteomes" id="UP000313988">
    <property type="component" value="Unassembled WGS sequence"/>
</dbReference>
<dbReference type="Proteomes" id="UP000629870">
    <property type="component" value="Unassembled WGS sequence"/>
</dbReference>
<proteinExistence type="predicted"/>
<evidence type="ECO:0000313" key="2">
    <source>
        <dbReference type="EMBL" id="MBB6018507.1"/>
    </source>
</evidence>
<name>A0A5C4XWA3_9DEIO</name>
<dbReference type="AlphaFoldDB" id="A0A5C4XWA3"/>
<dbReference type="EMBL" id="VDMO01000030">
    <property type="protein sequence ID" value="TNM67404.1"/>
    <property type="molecule type" value="Genomic_DNA"/>
</dbReference>